<dbReference type="GO" id="GO:0005829">
    <property type="term" value="C:cytosol"/>
    <property type="evidence" value="ECO:0007669"/>
    <property type="project" value="TreeGrafter"/>
</dbReference>
<dbReference type="PROSITE" id="PS51273">
    <property type="entry name" value="GATASE_TYPE_1"/>
    <property type="match status" value="1"/>
</dbReference>
<keyword evidence="2" id="KW-1185">Reference proteome</keyword>
<dbReference type="RefSeq" id="WP_004227064.1">
    <property type="nucleotide sequence ID" value="NZ_AEUV02000002.1"/>
</dbReference>
<keyword evidence="1" id="KW-0315">Glutamine amidotransferase</keyword>
<gene>
    <name evidence="1" type="ORF">STRCR_1425</name>
</gene>
<dbReference type="OrthoDB" id="9813383at2"/>
<dbReference type="Proteomes" id="UP000004322">
    <property type="component" value="Unassembled WGS sequence"/>
</dbReference>
<comment type="caution">
    <text evidence="1">The sequence shown here is derived from an EMBL/GenBank/DDBJ whole genome shotgun (WGS) entry which is preliminary data.</text>
</comment>
<reference evidence="1" key="1">
    <citation type="submission" date="2011-07" db="EMBL/GenBank/DDBJ databases">
        <authorList>
            <person name="Stanhope M.J."/>
            <person name="Durkin A.S."/>
            <person name="Hostetler J."/>
            <person name="Kim M."/>
            <person name="Radune D."/>
            <person name="Singh I."/>
            <person name="Town C.D."/>
        </authorList>
    </citation>
    <scope>NUCLEOTIDE SEQUENCE [LARGE SCALE GENOMIC DNA]</scope>
    <source>
        <strain evidence="1">HS-6</strain>
    </source>
</reference>
<sequence length="230" mass="25265">MGKRPIIGISSNEKPVSPDLPIIHLNVSRNFGDGVKRAGGLPFYIPMSEQELAADYIAAIDKLILTGGQNVSLELYGEEKVTDSQDYFPERDRWELALIKEALRQAKPIFAVCRGLQLYNVAQGGSLYQDLPKHAGQPPTQLAHPIKIKEGSRLSRLLADGSLVNSVHHQAIKDLASHLEATAWSGDGVIEAVESNDNTKLIGVQWHPEFLLDGGPSSQQALFDYFVQEL</sequence>
<dbReference type="PANTHER" id="PTHR43235:SF1">
    <property type="entry name" value="GLUTAMINE AMIDOTRANSFERASE PB2B2.05-RELATED"/>
    <property type="match status" value="1"/>
</dbReference>
<evidence type="ECO:0000313" key="2">
    <source>
        <dbReference type="Proteomes" id="UP000004322"/>
    </source>
</evidence>
<dbReference type="PANTHER" id="PTHR43235">
    <property type="entry name" value="GLUTAMINE AMIDOTRANSFERASE PB2B2.05-RELATED"/>
    <property type="match status" value="1"/>
</dbReference>
<dbReference type="Gene3D" id="3.40.50.880">
    <property type="match status" value="1"/>
</dbReference>
<dbReference type="STRING" id="873449.STRCR_1425"/>
<evidence type="ECO:0000313" key="1">
    <source>
        <dbReference type="EMBL" id="EHI74177.1"/>
    </source>
</evidence>
<name>G5JNH0_STRCG</name>
<dbReference type="InterPro" id="IPR029062">
    <property type="entry name" value="Class_I_gatase-like"/>
</dbReference>
<dbReference type="GO" id="GO:0016740">
    <property type="term" value="F:transferase activity"/>
    <property type="evidence" value="ECO:0007669"/>
    <property type="project" value="UniProtKB-KW"/>
</dbReference>
<organism evidence="1 2">
    <name type="scientific">Streptococcus criceti HS-6</name>
    <dbReference type="NCBI Taxonomy" id="873449"/>
    <lineage>
        <taxon>Bacteria</taxon>
        <taxon>Bacillati</taxon>
        <taxon>Bacillota</taxon>
        <taxon>Bacilli</taxon>
        <taxon>Lactobacillales</taxon>
        <taxon>Streptococcaceae</taxon>
        <taxon>Streptococcus</taxon>
    </lineage>
</organism>
<dbReference type="Pfam" id="PF07722">
    <property type="entry name" value="Peptidase_C26"/>
    <property type="match status" value="1"/>
</dbReference>
<dbReference type="InterPro" id="IPR044668">
    <property type="entry name" value="PuuD-like"/>
</dbReference>
<dbReference type="GO" id="GO:0006598">
    <property type="term" value="P:polyamine catabolic process"/>
    <property type="evidence" value="ECO:0007669"/>
    <property type="project" value="TreeGrafter"/>
</dbReference>
<protein>
    <submittedName>
        <fullName evidence="1">Glutamine amidotransferase, class I</fullName>
    </submittedName>
</protein>
<proteinExistence type="predicted"/>
<dbReference type="eggNOG" id="COG2071">
    <property type="taxonomic scope" value="Bacteria"/>
</dbReference>
<accession>G5JNH0</accession>
<dbReference type="EMBL" id="AEUV02000002">
    <property type="protein sequence ID" value="EHI74177.1"/>
    <property type="molecule type" value="Genomic_DNA"/>
</dbReference>
<dbReference type="GO" id="GO:0033969">
    <property type="term" value="F:gamma-glutamyl-gamma-aminobutyrate hydrolase activity"/>
    <property type="evidence" value="ECO:0007669"/>
    <property type="project" value="TreeGrafter"/>
</dbReference>
<dbReference type="AlphaFoldDB" id="G5JNH0"/>
<dbReference type="SUPFAM" id="SSF52317">
    <property type="entry name" value="Class I glutamine amidotransferase-like"/>
    <property type="match status" value="1"/>
</dbReference>
<dbReference type="CDD" id="cd01745">
    <property type="entry name" value="GATase1_2"/>
    <property type="match status" value="1"/>
</dbReference>
<dbReference type="InterPro" id="IPR011697">
    <property type="entry name" value="Peptidase_C26"/>
</dbReference>